<dbReference type="Gene3D" id="3.10.10.10">
    <property type="entry name" value="HIV Type 1 Reverse Transcriptase, subunit A, domain 1"/>
    <property type="match status" value="1"/>
</dbReference>
<dbReference type="Gene3D" id="3.30.70.270">
    <property type="match status" value="1"/>
</dbReference>
<dbReference type="InterPro" id="IPR036397">
    <property type="entry name" value="RNaseH_sf"/>
</dbReference>
<dbReference type="GO" id="GO:0003676">
    <property type="term" value="F:nucleic acid binding"/>
    <property type="evidence" value="ECO:0007669"/>
    <property type="project" value="InterPro"/>
</dbReference>
<proteinExistence type="predicted"/>
<dbReference type="Pfam" id="PF18701">
    <property type="entry name" value="DUF5641"/>
    <property type="match status" value="1"/>
</dbReference>
<dbReference type="Proteomes" id="UP001292094">
    <property type="component" value="Unassembled WGS sequence"/>
</dbReference>
<dbReference type="CDD" id="cd01644">
    <property type="entry name" value="RT_pepA17"/>
    <property type="match status" value="1"/>
</dbReference>
<dbReference type="InterPro" id="IPR040676">
    <property type="entry name" value="DUF5641"/>
</dbReference>
<comment type="caution">
    <text evidence="3">The sequence shown here is derived from an EMBL/GenBank/DDBJ whole genome shotgun (WGS) entry which is preliminary data.</text>
</comment>
<dbReference type="GO" id="GO:0071897">
    <property type="term" value="P:DNA biosynthetic process"/>
    <property type="evidence" value="ECO:0007669"/>
    <property type="project" value="UniProtKB-ARBA"/>
</dbReference>
<evidence type="ECO:0000313" key="4">
    <source>
        <dbReference type="Proteomes" id="UP001292094"/>
    </source>
</evidence>
<dbReference type="InterPro" id="IPR008042">
    <property type="entry name" value="Retrotrans_Pao"/>
</dbReference>
<feature type="domain" description="DUF5641" evidence="2">
    <location>
        <begin position="640"/>
        <end position="717"/>
    </location>
</feature>
<evidence type="ECO:0000256" key="1">
    <source>
        <dbReference type="SAM" id="MobiDB-lite"/>
    </source>
</evidence>
<keyword evidence="4" id="KW-1185">Reference proteome</keyword>
<dbReference type="PANTHER" id="PTHR47331:SF1">
    <property type="entry name" value="GAG-LIKE PROTEIN"/>
    <property type="match status" value="1"/>
</dbReference>
<dbReference type="InterPro" id="IPR043128">
    <property type="entry name" value="Rev_trsase/Diguanyl_cyclase"/>
</dbReference>
<evidence type="ECO:0000313" key="3">
    <source>
        <dbReference type="EMBL" id="KAK4312938.1"/>
    </source>
</evidence>
<dbReference type="InterPro" id="IPR043502">
    <property type="entry name" value="DNA/RNA_pol_sf"/>
</dbReference>
<dbReference type="AlphaFoldDB" id="A0AAE1PRP5"/>
<dbReference type="Pfam" id="PF05380">
    <property type="entry name" value="Peptidase_A17"/>
    <property type="match status" value="1"/>
</dbReference>
<feature type="region of interest" description="Disordered" evidence="1">
    <location>
        <begin position="804"/>
        <end position="831"/>
    </location>
</feature>
<accession>A0AAE1PRP5</accession>
<reference evidence="3" key="1">
    <citation type="submission" date="2023-11" db="EMBL/GenBank/DDBJ databases">
        <title>Genome assemblies of two species of porcelain crab, Petrolisthes cinctipes and Petrolisthes manimaculis (Anomura: Porcellanidae).</title>
        <authorList>
            <person name="Angst P."/>
        </authorList>
    </citation>
    <scope>NUCLEOTIDE SEQUENCE</scope>
    <source>
        <strain evidence="3">PB745_02</strain>
        <tissue evidence="3">Gill</tissue>
    </source>
</reference>
<feature type="compositionally biased region" description="Acidic residues" evidence="1">
    <location>
        <begin position="804"/>
        <end position="826"/>
    </location>
</feature>
<sequence length="857" mass="98726">MEQMLSKGYAERVENSQIEGTPGKIWYIPHHNVFNPKKPDKCRIVFDCAAEYEGTSLNKRVLQGPDLTNKLVGVLLRFRENKVAVCGDIQEMFHQVRVSPQHRDALRFLWWPQGDLTTRPAVYRMNVHLFGGVWSPSCANFALQLTANDHEKDFSPEVIQTVLKNFYVDDCLKSVSCDDDAIALVEEVTRILLKGGFQIKKWLSNSKRVVESIPSADRGKKVMSLELEEGLPSESVLGLVWHMDKDSLGIQVRPKEKDYTRRGLLSVMSSVYDPLGFVGPYILQAKKIFQDECRLRKGWDENLEEGNIIKWKKWLSQVGKLNEFRLERCFIPRDFGQITSCRLHNFCDASAEAYGSVSYLRVTDDTGRVHCSFLMAKSRLAPIKPLTIPRLELLAAVMAVKVNKQVAKELIFNLEEPVYWTDSMIVLQYIKNEDKRLQTFVANRVSVINDGSLPRQWRYVNTKLNPADDASRGLSAADVVSSRRWLQGPDFLWGDESQFPLPPSSYPDLLQHDREGGERELREAVQQWNDSHKIREYMLRQRIVWEFNPPTASHMGGVWERQIRSVRKILKCVLHQQLLDDERLDTVLCEAEAIVNGRPLTLVSGDPQDWNAITPNSLLLLRPTENLPGKYCKADQFRRHWRHAQYLADRFWKRWVHEYLPTLQLRQKWQHEKRNFQEGDVVLLKDESTTRGTWPLGRVSRIHKGKDGLVRMDELNTVLELTDVLTVADVANIQGAAAAVGVVHNVYSQCLQQTTNTNGVPNRTFHDKKTPLTLKEVKGFMIKDEPQSDSEMSHISVDDSEDEYYPLQDDSEDEYYPSQDDSEDEYYPLQDDSTMLRQDLMIDYQGNFLSLSSQLDF</sequence>
<organism evidence="3 4">
    <name type="scientific">Petrolisthes manimaculis</name>
    <dbReference type="NCBI Taxonomy" id="1843537"/>
    <lineage>
        <taxon>Eukaryota</taxon>
        <taxon>Metazoa</taxon>
        <taxon>Ecdysozoa</taxon>
        <taxon>Arthropoda</taxon>
        <taxon>Crustacea</taxon>
        <taxon>Multicrustacea</taxon>
        <taxon>Malacostraca</taxon>
        <taxon>Eumalacostraca</taxon>
        <taxon>Eucarida</taxon>
        <taxon>Decapoda</taxon>
        <taxon>Pleocyemata</taxon>
        <taxon>Anomura</taxon>
        <taxon>Galatheoidea</taxon>
        <taxon>Porcellanidae</taxon>
        <taxon>Petrolisthes</taxon>
    </lineage>
</organism>
<dbReference type="EMBL" id="JAWZYT010001361">
    <property type="protein sequence ID" value="KAK4312938.1"/>
    <property type="molecule type" value="Genomic_DNA"/>
</dbReference>
<evidence type="ECO:0000259" key="2">
    <source>
        <dbReference type="Pfam" id="PF18701"/>
    </source>
</evidence>
<gene>
    <name evidence="3" type="ORF">Pmani_015678</name>
</gene>
<dbReference type="PANTHER" id="PTHR47331">
    <property type="entry name" value="PHD-TYPE DOMAIN-CONTAINING PROTEIN"/>
    <property type="match status" value="1"/>
</dbReference>
<name>A0AAE1PRP5_9EUCA</name>
<protein>
    <recommendedName>
        <fullName evidence="2">DUF5641 domain-containing protein</fullName>
    </recommendedName>
</protein>
<dbReference type="SUPFAM" id="SSF56672">
    <property type="entry name" value="DNA/RNA polymerases"/>
    <property type="match status" value="1"/>
</dbReference>
<dbReference type="Gene3D" id="3.30.420.10">
    <property type="entry name" value="Ribonuclease H-like superfamily/Ribonuclease H"/>
    <property type="match status" value="1"/>
</dbReference>